<comment type="caution">
    <text evidence="2">The sequence shown here is derived from an EMBL/GenBank/DDBJ whole genome shotgun (WGS) entry which is preliminary data.</text>
</comment>
<organism evidence="2 3">
    <name type="scientific">Fusarium tricinctum</name>
    <dbReference type="NCBI Taxonomy" id="61284"/>
    <lineage>
        <taxon>Eukaryota</taxon>
        <taxon>Fungi</taxon>
        <taxon>Dikarya</taxon>
        <taxon>Ascomycota</taxon>
        <taxon>Pezizomycotina</taxon>
        <taxon>Sordariomycetes</taxon>
        <taxon>Hypocreomycetidae</taxon>
        <taxon>Hypocreales</taxon>
        <taxon>Nectriaceae</taxon>
        <taxon>Fusarium</taxon>
        <taxon>Fusarium tricinctum species complex</taxon>
    </lineage>
</organism>
<keyword evidence="3" id="KW-1185">Reference proteome</keyword>
<feature type="region of interest" description="Disordered" evidence="1">
    <location>
        <begin position="257"/>
        <end position="294"/>
    </location>
</feature>
<evidence type="ECO:0000313" key="3">
    <source>
        <dbReference type="Proteomes" id="UP000813427"/>
    </source>
</evidence>
<dbReference type="OrthoDB" id="10309459at2759"/>
<evidence type="ECO:0000313" key="2">
    <source>
        <dbReference type="EMBL" id="KAH7251846.1"/>
    </source>
</evidence>
<accession>A0A8K0S568</accession>
<dbReference type="EMBL" id="JAGPXF010000003">
    <property type="protein sequence ID" value="KAH7251846.1"/>
    <property type="molecule type" value="Genomic_DNA"/>
</dbReference>
<feature type="compositionally biased region" description="Basic and acidic residues" evidence="1">
    <location>
        <begin position="269"/>
        <end position="284"/>
    </location>
</feature>
<dbReference type="AlphaFoldDB" id="A0A8K0S568"/>
<sequence>MASLFPRLSRTSMSGPILHLPIRPSLAQTSSVMKQIRALHAGPPFLPSFTSTRFTPQRPRLPQASAIQHQVRTVIPTTPFRPPPTKSLNAITTREKIDEIHEFVARFEASFQDMEAAKLDLEMIKLDIATLHRKTSDLITFEQKAFRKLQKSDAIWGGDLRDTESAKLDLKSIKLDIAALNQKTSDLIAEQESFNKRILPETTQSKASGLTGGPGDYDFFTKETVTEAQKDPCMNCIPYKVILVLLTSLLAFKAHRESVEKKKKKKKKTKDEPKPAQSEPESRLGKKIVLPGFN</sequence>
<proteinExistence type="predicted"/>
<protein>
    <submittedName>
        <fullName evidence="2">Uncharacterized protein</fullName>
    </submittedName>
</protein>
<reference evidence="2" key="1">
    <citation type="journal article" date="2021" name="Nat. Commun.">
        <title>Genetic determinants of endophytism in the Arabidopsis root mycobiome.</title>
        <authorList>
            <person name="Mesny F."/>
            <person name="Miyauchi S."/>
            <person name="Thiergart T."/>
            <person name="Pickel B."/>
            <person name="Atanasova L."/>
            <person name="Karlsson M."/>
            <person name="Huettel B."/>
            <person name="Barry K.W."/>
            <person name="Haridas S."/>
            <person name="Chen C."/>
            <person name="Bauer D."/>
            <person name="Andreopoulos W."/>
            <person name="Pangilinan J."/>
            <person name="LaButti K."/>
            <person name="Riley R."/>
            <person name="Lipzen A."/>
            <person name="Clum A."/>
            <person name="Drula E."/>
            <person name="Henrissat B."/>
            <person name="Kohler A."/>
            <person name="Grigoriev I.V."/>
            <person name="Martin F.M."/>
            <person name="Hacquard S."/>
        </authorList>
    </citation>
    <scope>NUCLEOTIDE SEQUENCE</scope>
    <source>
        <strain evidence="2">MPI-SDFR-AT-0068</strain>
    </source>
</reference>
<dbReference type="Proteomes" id="UP000813427">
    <property type="component" value="Unassembled WGS sequence"/>
</dbReference>
<gene>
    <name evidence="2" type="ORF">BKA59DRAFT_140549</name>
</gene>
<name>A0A8K0S568_9HYPO</name>
<evidence type="ECO:0000256" key="1">
    <source>
        <dbReference type="SAM" id="MobiDB-lite"/>
    </source>
</evidence>